<dbReference type="RefSeq" id="WP_326454495.1">
    <property type="nucleotide sequence ID" value="NZ_JAYMFH010000003.1"/>
</dbReference>
<evidence type="ECO:0000313" key="3">
    <source>
        <dbReference type="EMBL" id="MEC4294537.1"/>
    </source>
</evidence>
<dbReference type="EMBL" id="JAYMFH010000003">
    <property type="protein sequence ID" value="MEC4294537.1"/>
    <property type="molecule type" value="Genomic_DNA"/>
</dbReference>
<evidence type="ECO:0000313" key="4">
    <source>
        <dbReference type="Proteomes" id="UP001343724"/>
    </source>
</evidence>
<keyword evidence="2" id="KW-0472">Membrane</keyword>
<proteinExistence type="predicted"/>
<accession>A0ABU6IXE8</accession>
<feature type="compositionally biased region" description="Acidic residues" evidence="1">
    <location>
        <begin position="46"/>
        <end position="61"/>
    </location>
</feature>
<keyword evidence="4" id="KW-1185">Reference proteome</keyword>
<evidence type="ECO:0000256" key="2">
    <source>
        <dbReference type="SAM" id="Phobius"/>
    </source>
</evidence>
<dbReference type="Proteomes" id="UP001343724">
    <property type="component" value="Unassembled WGS sequence"/>
</dbReference>
<keyword evidence="2" id="KW-1133">Transmembrane helix</keyword>
<organism evidence="3 4">
    <name type="scientific">Adlercreutzia shanghongiae</name>
    <dbReference type="NCBI Taxonomy" id="3111773"/>
    <lineage>
        <taxon>Bacteria</taxon>
        <taxon>Bacillati</taxon>
        <taxon>Actinomycetota</taxon>
        <taxon>Coriobacteriia</taxon>
        <taxon>Eggerthellales</taxon>
        <taxon>Eggerthellaceae</taxon>
        <taxon>Adlercreutzia</taxon>
    </lineage>
</organism>
<protein>
    <submittedName>
        <fullName evidence="3">SURF2 Surfeit locus protein 2</fullName>
    </submittedName>
</protein>
<comment type="caution">
    <text evidence="3">The sequence shown here is derived from an EMBL/GenBank/DDBJ whole genome shotgun (WGS) entry which is preliminary data.</text>
</comment>
<sequence>MANSKEFSHITVTSGDDDDVVIQAGVVNEAAPSVEPEAFEGVEEVVEQESAEPADADDDLADTPAPAAAPCAVRPKTDGYRETTLEDLETGTMSTTQKAVIIVAVLGIIAFVAWYVLAH</sequence>
<reference evidence="3 4" key="1">
    <citation type="submission" date="2024-01" db="EMBL/GenBank/DDBJ databases">
        <title>novel species in genus Adlercreutzia.</title>
        <authorList>
            <person name="Liu X."/>
        </authorList>
    </citation>
    <scope>NUCLEOTIDE SEQUENCE [LARGE SCALE GENOMIC DNA]</scope>
    <source>
        <strain evidence="3 4">R22</strain>
    </source>
</reference>
<feature type="compositionally biased region" description="Low complexity" evidence="1">
    <location>
        <begin position="62"/>
        <end position="73"/>
    </location>
</feature>
<feature type="transmembrane region" description="Helical" evidence="2">
    <location>
        <begin position="99"/>
        <end position="117"/>
    </location>
</feature>
<feature type="region of interest" description="Disordered" evidence="1">
    <location>
        <begin position="46"/>
        <end position="73"/>
    </location>
</feature>
<gene>
    <name evidence="3" type="ORF">VJ920_04375</name>
</gene>
<evidence type="ECO:0000256" key="1">
    <source>
        <dbReference type="SAM" id="MobiDB-lite"/>
    </source>
</evidence>
<keyword evidence="2" id="KW-0812">Transmembrane</keyword>
<name>A0ABU6IXE8_9ACTN</name>